<dbReference type="CDD" id="cd03089">
    <property type="entry name" value="PMM_PGM"/>
    <property type="match status" value="1"/>
</dbReference>
<evidence type="ECO:0000259" key="4">
    <source>
        <dbReference type="Pfam" id="PF02878"/>
    </source>
</evidence>
<feature type="domain" description="Alpha-D-phosphohexomutase alpha/beta/alpha" evidence="5">
    <location>
        <begin position="190"/>
        <end position="277"/>
    </location>
</feature>
<keyword evidence="8" id="KW-1185">Reference proteome</keyword>
<feature type="domain" description="Alpha-D-phosphohexomutase alpha/beta/alpha" evidence="4">
    <location>
        <begin position="11"/>
        <end position="149"/>
    </location>
</feature>
<dbReference type="Proteomes" id="UP000019482">
    <property type="component" value="Unassembled WGS sequence"/>
</dbReference>
<protein>
    <submittedName>
        <fullName evidence="7">Phosphomannomutase</fullName>
        <ecNumber evidence="7">5.4.2.8</ecNumber>
    </submittedName>
</protein>
<evidence type="ECO:0000259" key="6">
    <source>
        <dbReference type="Pfam" id="PF02880"/>
    </source>
</evidence>
<dbReference type="InterPro" id="IPR050060">
    <property type="entry name" value="Phosphoglucosamine_mutase"/>
</dbReference>
<keyword evidence="3" id="KW-0597">Phosphoprotein</keyword>
<evidence type="ECO:0000256" key="3">
    <source>
        <dbReference type="ARBA" id="ARBA00022553"/>
    </source>
</evidence>
<name>W6NGG7_CLOTY</name>
<dbReference type="EMBL" id="CBXI010000019">
    <property type="protein sequence ID" value="CDL91142.1"/>
    <property type="molecule type" value="Genomic_DNA"/>
</dbReference>
<dbReference type="InterPro" id="IPR005845">
    <property type="entry name" value="A-D-PHexomutase_a/b/a-II"/>
</dbReference>
<dbReference type="Pfam" id="PF02879">
    <property type="entry name" value="PGM_PMM_II"/>
    <property type="match status" value="1"/>
</dbReference>
<dbReference type="GO" id="GO:0005975">
    <property type="term" value="P:carbohydrate metabolic process"/>
    <property type="evidence" value="ECO:0007669"/>
    <property type="project" value="InterPro"/>
</dbReference>
<dbReference type="Pfam" id="PF02880">
    <property type="entry name" value="PGM_PMM_III"/>
    <property type="match status" value="1"/>
</dbReference>
<dbReference type="InterPro" id="IPR005844">
    <property type="entry name" value="A-D-PHexomutase_a/b/a-I"/>
</dbReference>
<dbReference type="EC" id="5.4.2.8" evidence="7"/>
<evidence type="ECO:0000259" key="5">
    <source>
        <dbReference type="Pfam" id="PF02879"/>
    </source>
</evidence>
<gene>
    <name evidence="7" type="ORF">CTDIVETGP_1212</name>
</gene>
<dbReference type="PANTHER" id="PTHR42946:SF1">
    <property type="entry name" value="PHOSPHOGLUCOMUTASE (ALPHA-D-GLUCOSE-1,6-BISPHOSPHATE-DEPENDENT)"/>
    <property type="match status" value="1"/>
</dbReference>
<comment type="caution">
    <text evidence="7">The sequence shown here is derived from an EMBL/GenBank/DDBJ whole genome shotgun (WGS) entry which is preliminary data.</text>
</comment>
<dbReference type="FunFam" id="3.40.120.10:FF:000010">
    <property type="entry name" value="phosphomannomutase/phosphoglucomutase isoform X1"/>
    <property type="match status" value="1"/>
</dbReference>
<evidence type="ECO:0000313" key="7">
    <source>
        <dbReference type="EMBL" id="CDL91142.1"/>
    </source>
</evidence>
<dbReference type="InterPro" id="IPR005841">
    <property type="entry name" value="Alpha-D-phosphohexomutase_SF"/>
</dbReference>
<accession>W6NGG7</accession>
<comment type="similarity">
    <text evidence="2">Belongs to the phosphohexose mutase family.</text>
</comment>
<dbReference type="InterPro" id="IPR005846">
    <property type="entry name" value="A-D-PHexomutase_a/b/a-III"/>
</dbReference>
<dbReference type="AlphaFoldDB" id="W6NGG7"/>
<organism evidence="7 8">
    <name type="scientific">Clostridium tyrobutyricum DIVETGP</name>
    <dbReference type="NCBI Taxonomy" id="1408889"/>
    <lineage>
        <taxon>Bacteria</taxon>
        <taxon>Bacillati</taxon>
        <taxon>Bacillota</taxon>
        <taxon>Clostridia</taxon>
        <taxon>Eubacteriales</taxon>
        <taxon>Clostridiaceae</taxon>
        <taxon>Clostridium</taxon>
    </lineage>
</organism>
<dbReference type="PANTHER" id="PTHR42946">
    <property type="entry name" value="PHOSPHOHEXOSE MUTASE"/>
    <property type="match status" value="1"/>
</dbReference>
<proteinExistence type="inferred from homology"/>
<evidence type="ECO:0000256" key="1">
    <source>
        <dbReference type="ARBA" id="ARBA00001946"/>
    </source>
</evidence>
<comment type="cofactor">
    <cofactor evidence="1">
        <name>Mg(2+)</name>
        <dbReference type="ChEBI" id="CHEBI:18420"/>
    </cofactor>
</comment>
<evidence type="ECO:0000256" key="2">
    <source>
        <dbReference type="ARBA" id="ARBA00010231"/>
    </source>
</evidence>
<dbReference type="GO" id="GO:0004615">
    <property type="term" value="F:phosphomannomutase activity"/>
    <property type="evidence" value="ECO:0007669"/>
    <property type="project" value="UniProtKB-EC"/>
</dbReference>
<evidence type="ECO:0000313" key="8">
    <source>
        <dbReference type="Proteomes" id="UP000019482"/>
    </source>
</evidence>
<dbReference type="InterPro" id="IPR016055">
    <property type="entry name" value="A-D-PHexomutase_a/b/a-I/II/III"/>
</dbReference>
<dbReference type="PRINTS" id="PR00509">
    <property type="entry name" value="PGMPMM"/>
</dbReference>
<keyword evidence="7" id="KW-0413">Isomerase</keyword>
<feature type="domain" description="Alpha-D-phosphohexomutase alpha/beta/alpha" evidence="6">
    <location>
        <begin position="285"/>
        <end position="395"/>
    </location>
</feature>
<dbReference type="Pfam" id="PF02878">
    <property type="entry name" value="PGM_PMM_I"/>
    <property type="match status" value="1"/>
</dbReference>
<dbReference type="SUPFAM" id="SSF53738">
    <property type="entry name" value="Phosphoglucomutase, first 3 domains"/>
    <property type="match status" value="3"/>
</dbReference>
<dbReference type="Gene3D" id="3.30.310.50">
    <property type="entry name" value="Alpha-D-phosphohexomutase, C-terminal domain"/>
    <property type="match status" value="1"/>
</dbReference>
<reference evidence="7 8" key="1">
    <citation type="journal article" date="2015" name="Genome Announc.">
        <title>Draft Genome Sequence of Clostridium tyrobutyricum Strain DIVETGP, Isolated from Cow's Milk for Grana Padano Production.</title>
        <authorList>
            <person name="Soggiu A."/>
            <person name="Piras C."/>
            <person name="Gaiarsa S."/>
            <person name="Sassera D."/>
            <person name="Roncada P."/>
            <person name="Bendixen E."/>
            <person name="Brasca M."/>
            <person name="Bonizzi L."/>
        </authorList>
    </citation>
    <scope>NUCLEOTIDE SEQUENCE [LARGE SCALE GENOMIC DNA]</scope>
    <source>
        <strain evidence="7 8">DIVETGP</strain>
    </source>
</reference>
<dbReference type="Gene3D" id="3.40.120.10">
    <property type="entry name" value="Alpha-D-Glucose-1,6-Bisphosphate, subunit A, domain 3"/>
    <property type="match status" value="3"/>
</dbReference>
<sequence>MDSKWENVKNSTDIRGVVIKNSERDVNLIDSMISSIAKAFVLLLSRKKNRDLSKLKISIGMDSRITSESIKEILISEIKKLGCTVMDCGLCSTPAMFMSTIFENYKSDGAIEITASHLPYYYNGFKFFTNKGGFDKEDINELLDIAQNEKVCTVQKLGAIIKCDLMKDYSNFLINKIIDGIDDKEHRLKPLENFKIVVDAGNGAGGFFVEKVLNQLGADTNGSQFIEPDGTFPNHIPNPEKKEAMDSLKKAVLENKADIGIIFDTDVDRAAIVDSYGREINRNLLIALTSAIVLEEHPGSIIVTDSVTSNGLKKFIEKRGGIHHRFKRGYRNVINEAIKFNNESRECHFAIETSGHAALKENYFLDDGAYLVCKILIKMARLKNDSNGKLSDLISDLDSPCESKEYRMKIKFNDFKEYGSNILDNLKDYVKSINGWGIEPENYEGIKVNCNKENGDGWFLLRLSLHEAVMPLNIESDSQGGVEFIVPKLIKYLMKYDKLDLSSIIDRQ</sequence>